<evidence type="ECO:0000256" key="2">
    <source>
        <dbReference type="ARBA" id="ARBA00022842"/>
    </source>
</evidence>
<evidence type="ECO:0000259" key="6">
    <source>
        <dbReference type="Pfam" id="PF03828"/>
    </source>
</evidence>
<keyword evidence="4" id="KW-0472">Membrane</keyword>
<evidence type="ECO:0000259" key="7">
    <source>
        <dbReference type="Pfam" id="PF25416"/>
    </source>
</evidence>
<feature type="domain" description="PAP-associated" evidence="6">
    <location>
        <begin position="608"/>
        <end position="690"/>
    </location>
</feature>
<evidence type="ECO:0000256" key="1">
    <source>
        <dbReference type="ARBA" id="ARBA00022723"/>
    </source>
</evidence>
<dbReference type="GO" id="GO:0003729">
    <property type="term" value="F:mRNA binding"/>
    <property type="evidence" value="ECO:0007669"/>
    <property type="project" value="TreeGrafter"/>
</dbReference>
<sequence length="775" mass="87609">AEDLRRLSRDDLIQICGVSDGIRLYNTIHAIPSTTRLTIFVTTDGKVHNGIYLKILTEEELRHRLTETLGIVGQTLRHIYLIGPNDIRIKLTNNVVMNMKNESIYSCCVDKGTVIFIISPFGLPSQSSQPIVSHQWSHITVRNSHTDIQSTPDMMDPSVGWDQSEHNGPGARQWRRIWRDYCTAKDITATTSATTTTTTTTTATTAAAVAIAVAADTDRTQVMAPPLPSTPIAASSSSNGSQPPERVNYSQQHLYRNNSNHSSQYRSSPQQHWCPSPAASAAINDLFSKKRSQEATAALMAATLAKEADNPALITDLAAQRHLIERHNGTPWYGPDHPRHPYHSHHQQQQRQQKRSGDNGVANSQWSAATGSQRPAAAAACDWTAEEAMDHLHREIEMFYDYMSPTEHEKRLRREVLQRITKAIETLWRDVVVSMCAVCLFVCLIMMFVMVCTTLGIVNSEFMVQCFGSFSTDTYLPTSDIDLVVIGRWQYLPLVDLEQYFLMQRFCHPHQILVLDRATVPIIKMTDNWSGVRINISFNLKQVFKSVDLVINYIKEMPNVKKVLLIIKQFLLQRDLNEVFKGGLSSYSLVLMVVHFFQTNEKARKETNLGRLLLQFLELYGLILNYQAVGLRLAGAGGFRYVPKRELLATTVQHPQPQIVVTATGGQPYYQHNYHKPSLLIIEDPLDATNNVSRNSYAMDKCRDAFAYAFRTLYMAVGPNRAAIGDRNESILGRIVRVTDQVIDRRLYSVPHQRYNRYNPYGQQSECARCSPKPR</sequence>
<feature type="domain" description="GRHL1/CP2 C-terminal" evidence="7">
    <location>
        <begin position="35"/>
        <end position="111"/>
    </location>
</feature>
<dbReference type="InterPro" id="IPR043519">
    <property type="entry name" value="NT_sf"/>
</dbReference>
<feature type="compositionally biased region" description="Polar residues" evidence="3">
    <location>
        <begin position="361"/>
        <end position="373"/>
    </location>
</feature>
<dbReference type="EMBL" id="CAJPIZ010014320">
    <property type="protein sequence ID" value="CAG2114708.1"/>
    <property type="molecule type" value="Genomic_DNA"/>
</dbReference>
<dbReference type="InterPro" id="IPR057520">
    <property type="entry name" value="GRHL1/CP2_C"/>
</dbReference>
<feature type="region of interest" description="Disordered" evidence="3">
    <location>
        <begin position="221"/>
        <end position="247"/>
    </location>
</feature>
<dbReference type="Pfam" id="PF01909">
    <property type="entry name" value="NTP_transf_2"/>
    <property type="match status" value="1"/>
</dbReference>
<dbReference type="InterPro" id="IPR002058">
    <property type="entry name" value="PAP_assoc"/>
</dbReference>
<dbReference type="SUPFAM" id="SSF81631">
    <property type="entry name" value="PAP/OAS1 substrate-binding domain"/>
    <property type="match status" value="1"/>
</dbReference>
<organism evidence="8">
    <name type="scientific">Medioppia subpectinata</name>
    <dbReference type="NCBI Taxonomy" id="1979941"/>
    <lineage>
        <taxon>Eukaryota</taxon>
        <taxon>Metazoa</taxon>
        <taxon>Ecdysozoa</taxon>
        <taxon>Arthropoda</taxon>
        <taxon>Chelicerata</taxon>
        <taxon>Arachnida</taxon>
        <taxon>Acari</taxon>
        <taxon>Acariformes</taxon>
        <taxon>Sarcoptiformes</taxon>
        <taxon>Oribatida</taxon>
        <taxon>Brachypylina</taxon>
        <taxon>Oppioidea</taxon>
        <taxon>Oppiidae</taxon>
        <taxon>Medioppia</taxon>
    </lineage>
</organism>
<reference evidence="8" key="1">
    <citation type="submission" date="2020-11" db="EMBL/GenBank/DDBJ databases">
        <authorList>
            <person name="Tran Van P."/>
        </authorList>
    </citation>
    <scope>NUCLEOTIDE SEQUENCE</scope>
</reference>
<feature type="domain" description="Polymerase nucleotidyl transferase" evidence="5">
    <location>
        <begin position="463"/>
        <end position="543"/>
    </location>
</feature>
<dbReference type="Proteomes" id="UP000759131">
    <property type="component" value="Unassembled WGS sequence"/>
</dbReference>
<keyword evidence="1" id="KW-0479">Metal-binding</keyword>
<dbReference type="GO" id="GO:0031123">
    <property type="term" value="P:RNA 3'-end processing"/>
    <property type="evidence" value="ECO:0007669"/>
    <property type="project" value="TreeGrafter"/>
</dbReference>
<dbReference type="InterPro" id="IPR045862">
    <property type="entry name" value="Trf4-like"/>
</dbReference>
<feature type="non-terminal residue" evidence="8">
    <location>
        <position position="775"/>
    </location>
</feature>
<feature type="compositionally biased region" description="Polar residues" evidence="3">
    <location>
        <begin position="232"/>
        <end position="247"/>
    </location>
</feature>
<evidence type="ECO:0000313" key="9">
    <source>
        <dbReference type="Proteomes" id="UP000759131"/>
    </source>
</evidence>
<evidence type="ECO:0000256" key="3">
    <source>
        <dbReference type="SAM" id="MobiDB-lite"/>
    </source>
</evidence>
<dbReference type="Gene3D" id="3.30.460.10">
    <property type="entry name" value="Beta Polymerase, domain 2"/>
    <property type="match status" value="1"/>
</dbReference>
<gene>
    <name evidence="8" type="ORF">OSB1V03_LOCUS14674</name>
</gene>
<evidence type="ECO:0000256" key="4">
    <source>
        <dbReference type="SAM" id="Phobius"/>
    </source>
</evidence>
<dbReference type="GO" id="GO:1990817">
    <property type="term" value="F:poly(A) RNA polymerase activity"/>
    <property type="evidence" value="ECO:0007669"/>
    <property type="project" value="InterPro"/>
</dbReference>
<dbReference type="AlphaFoldDB" id="A0A7R9Q6B8"/>
<dbReference type="SUPFAM" id="SSF81301">
    <property type="entry name" value="Nucleotidyltransferase"/>
    <property type="match status" value="1"/>
</dbReference>
<dbReference type="PANTHER" id="PTHR23092">
    <property type="entry name" value="POLY(A) RNA POLYMERASE"/>
    <property type="match status" value="1"/>
</dbReference>
<dbReference type="PANTHER" id="PTHR23092:SF15">
    <property type="entry name" value="INACTIVE NON-CANONICAL POLY(A) RNA POLYMERASE PROTEIN TRF4-2-RELATED"/>
    <property type="match status" value="1"/>
</dbReference>
<evidence type="ECO:0000313" key="8">
    <source>
        <dbReference type="EMBL" id="CAD7634278.1"/>
    </source>
</evidence>
<dbReference type="Pfam" id="PF03828">
    <property type="entry name" value="PAP_assoc"/>
    <property type="match status" value="1"/>
</dbReference>
<dbReference type="OrthoDB" id="273917at2759"/>
<evidence type="ECO:0000259" key="5">
    <source>
        <dbReference type="Pfam" id="PF01909"/>
    </source>
</evidence>
<keyword evidence="4" id="KW-1133">Transmembrane helix</keyword>
<protein>
    <submittedName>
        <fullName evidence="8">Uncharacterized protein</fullName>
    </submittedName>
</protein>
<feature type="transmembrane region" description="Helical" evidence="4">
    <location>
        <begin position="431"/>
        <end position="458"/>
    </location>
</feature>
<dbReference type="InterPro" id="IPR002934">
    <property type="entry name" value="Polymerase_NTP_transf_dom"/>
</dbReference>
<feature type="region of interest" description="Disordered" evidence="3">
    <location>
        <begin position="327"/>
        <end position="373"/>
    </location>
</feature>
<dbReference type="Pfam" id="PF25416">
    <property type="entry name" value="GRHL1_C"/>
    <property type="match status" value="1"/>
</dbReference>
<proteinExistence type="predicted"/>
<name>A0A7R9Q6B8_9ACAR</name>
<dbReference type="GO" id="GO:0031499">
    <property type="term" value="C:TRAMP complex"/>
    <property type="evidence" value="ECO:0007669"/>
    <property type="project" value="TreeGrafter"/>
</dbReference>
<dbReference type="GO" id="GO:0046872">
    <property type="term" value="F:metal ion binding"/>
    <property type="evidence" value="ECO:0007669"/>
    <property type="project" value="UniProtKB-KW"/>
</dbReference>
<dbReference type="GO" id="GO:0043634">
    <property type="term" value="P:polyadenylation-dependent ncRNA catabolic process"/>
    <property type="evidence" value="ECO:0007669"/>
    <property type="project" value="TreeGrafter"/>
</dbReference>
<feature type="non-terminal residue" evidence="8">
    <location>
        <position position="1"/>
    </location>
</feature>
<keyword evidence="9" id="KW-1185">Reference proteome</keyword>
<dbReference type="CDD" id="cd05402">
    <property type="entry name" value="NT_PAP_TUTase"/>
    <property type="match status" value="1"/>
</dbReference>
<keyword evidence="4" id="KW-0812">Transmembrane</keyword>
<accession>A0A7R9Q6B8</accession>
<dbReference type="GO" id="GO:0005730">
    <property type="term" value="C:nucleolus"/>
    <property type="evidence" value="ECO:0007669"/>
    <property type="project" value="TreeGrafter"/>
</dbReference>
<feature type="compositionally biased region" description="Basic residues" evidence="3">
    <location>
        <begin position="340"/>
        <end position="354"/>
    </location>
</feature>
<dbReference type="EMBL" id="OC868895">
    <property type="protein sequence ID" value="CAD7634278.1"/>
    <property type="molecule type" value="Genomic_DNA"/>
</dbReference>
<keyword evidence="2" id="KW-0460">Magnesium</keyword>
<dbReference type="Gene3D" id="1.10.1410.10">
    <property type="match status" value="1"/>
</dbReference>